<organismHost>
    <name type="scientific">Cydia pomonella</name>
    <name type="common">Codling moth</name>
    <dbReference type="NCBI Taxonomy" id="82600"/>
</organismHost>
<gene>
    <name evidence="6" type="primary">orf128</name>
</gene>
<reference evidence="6" key="1">
    <citation type="journal article" date="2014" name="Proc. Natl. Acad. Sci. U.S.A.">
        <title>Baculovirus resistance in codling moth is virus isolate-dependent and the consequence of a mutation in viral gene pe38.</title>
        <authorList>
            <person name="Gebhardt M.M."/>
            <person name="Eberle K.E."/>
            <person name="Radtke P."/>
            <person name="Jehle J.A."/>
        </authorList>
    </citation>
    <scope>NUCLEOTIDE SEQUENCE</scope>
    <source>
        <strain evidence="6">CpGV-S</strain>
    </source>
</reference>
<dbReference type="GO" id="GO:0004748">
    <property type="term" value="F:ribonucleoside-diphosphate reductase activity, thioredoxin disulfide as acceptor"/>
    <property type="evidence" value="ECO:0007669"/>
    <property type="project" value="UniProtKB-EC"/>
</dbReference>
<dbReference type="UniPathway" id="UPA00326"/>
<evidence type="ECO:0000256" key="1">
    <source>
        <dbReference type="ARBA" id="ARBA00001962"/>
    </source>
</evidence>
<dbReference type="InterPro" id="IPR000358">
    <property type="entry name" value="RNR_small_fam"/>
</dbReference>
<name>A0A097P0W2_GVCP</name>
<evidence type="ECO:0000313" key="6">
    <source>
        <dbReference type="EMBL" id="AIU36775.1"/>
    </source>
</evidence>
<evidence type="ECO:0000256" key="2">
    <source>
        <dbReference type="ARBA" id="ARBA00009303"/>
    </source>
</evidence>
<reference evidence="7" key="2">
    <citation type="journal article" date="2019" name="Virology">
        <title>Single nucleotide polymorphism (SNP) frequencies and distribution reveal complex genetic composition of seven novel natural isolates of Cydia pomonella granulovirus.</title>
        <authorList>
            <person name="Fan J."/>
            <person name="Wennmann J.T."/>
            <person name="Wang D."/>
            <person name="Jehle J.A."/>
        </authorList>
    </citation>
    <scope>NUCLEOTIDE SEQUENCE</scope>
    <source>
        <strain evidence="7">CpGV-WW</strain>
    </source>
</reference>
<dbReference type="EMBL" id="KM217573">
    <property type="protein sequence ID" value="AIU36775.1"/>
    <property type="molecule type" value="Genomic_DNA"/>
</dbReference>
<dbReference type="EMBL" id="MN696169">
    <property type="protein sequence ID" value="QGY99859.1"/>
    <property type="molecule type" value="Genomic_DNA"/>
</dbReference>
<comment type="similarity">
    <text evidence="2">Belongs to the ribonucleoside diphosphate reductase small chain family.</text>
</comment>
<dbReference type="CDD" id="cd01049">
    <property type="entry name" value="RNRR2"/>
    <property type="match status" value="1"/>
</dbReference>
<dbReference type="SUPFAM" id="SSF47240">
    <property type="entry name" value="Ferritin-like"/>
    <property type="match status" value="1"/>
</dbReference>
<sequence length="362" mass="42502">MDRVYKWFDDDKNCNNDELPTVQHFNFTTVHTDNRLKIWPPTYTPSWNYLVEHQINHWYANEHKPMDDLNGFDKIDSAWQNALLQSFAVLAIGDDKVMDLISNSDIEWEESTKWMFADQAARETTHKIVYNRMLELACVSRSYTVNTLTSGDFSHYIMDCRVLDEFQLPERNEVNDKVLFLSTMILCERYLFAAPFLIINLMGESGFINKCVKINMQVMKDEHVHYKHAVQLLMDLKRGVTNEVEINELFRGLSGAFMVLVESMVMKICIDLTYQQKISVLHHTRFTLRDIFVTLQIEPPPAVVQYTITPFKVFDKNCGEDKFNLMESTSTVYNASNSIYYPAWDVLDKEMRQEMIEETKRK</sequence>
<evidence type="ECO:0000256" key="4">
    <source>
        <dbReference type="ARBA" id="ARBA00023002"/>
    </source>
</evidence>
<dbReference type="EC" id="1.17.4.1" evidence="3"/>
<evidence type="ECO:0000256" key="5">
    <source>
        <dbReference type="ARBA" id="ARBA00023004"/>
    </source>
</evidence>
<dbReference type="Pfam" id="PF00268">
    <property type="entry name" value="Ribonuc_red_sm"/>
    <property type="match status" value="1"/>
</dbReference>
<dbReference type="GO" id="GO:0009263">
    <property type="term" value="P:deoxyribonucleotide biosynthetic process"/>
    <property type="evidence" value="ECO:0007669"/>
    <property type="project" value="InterPro"/>
</dbReference>
<keyword evidence="5" id="KW-0408">Iron</keyword>
<evidence type="ECO:0000256" key="3">
    <source>
        <dbReference type="ARBA" id="ARBA00012274"/>
    </source>
</evidence>
<dbReference type="InterPro" id="IPR009078">
    <property type="entry name" value="Ferritin-like_SF"/>
</dbReference>
<comment type="cofactor">
    <cofactor evidence="1">
        <name>Fe cation</name>
        <dbReference type="ChEBI" id="CHEBI:24875"/>
    </cofactor>
</comment>
<evidence type="ECO:0000313" key="7">
    <source>
        <dbReference type="EMBL" id="QGY99859.1"/>
    </source>
</evidence>
<organism evidence="6">
    <name type="scientific">Cydia pomonella granulosis virus</name>
    <name type="common">CpGV</name>
    <name type="synonym">Cydia pomonella granulovirus</name>
    <dbReference type="NCBI Taxonomy" id="28289"/>
    <lineage>
        <taxon>Viruses</taxon>
        <taxon>Viruses incertae sedis</taxon>
        <taxon>Naldaviricetes</taxon>
        <taxon>Lefavirales</taxon>
        <taxon>Baculoviridae</taxon>
        <taxon>Betabaculovirus</taxon>
        <taxon>Betabaculovirus cypomonellae</taxon>
    </lineage>
</organism>
<proteinExistence type="inferred from homology"/>
<dbReference type="InterPro" id="IPR012348">
    <property type="entry name" value="RNR-like"/>
</dbReference>
<dbReference type="Gene3D" id="1.10.620.20">
    <property type="entry name" value="Ribonucleotide Reductase, subunit A"/>
    <property type="match status" value="1"/>
</dbReference>
<keyword evidence="4" id="KW-0560">Oxidoreductase</keyword>
<dbReference type="InterPro" id="IPR033909">
    <property type="entry name" value="RNR_small"/>
</dbReference>
<accession>A0A097P0W2</accession>
<protein>
    <recommendedName>
        <fullName evidence="3">ribonucleoside-diphosphate reductase</fullName>
        <ecNumber evidence="3">1.17.4.1</ecNumber>
    </recommendedName>
</protein>